<comment type="caution">
    <text evidence="1">The sequence shown here is derived from an EMBL/GenBank/DDBJ whole genome shotgun (WGS) entry which is preliminary data.</text>
</comment>
<dbReference type="Proteomes" id="UP000770661">
    <property type="component" value="Unassembled WGS sequence"/>
</dbReference>
<proteinExistence type="predicted"/>
<name>A0A8J4YKN3_CHIOP</name>
<gene>
    <name evidence="1" type="ORF">GWK47_029103</name>
</gene>
<reference evidence="1" key="1">
    <citation type="submission" date="2020-07" db="EMBL/GenBank/DDBJ databases">
        <title>The High-quality genome of the commercially important snow crab, Chionoecetes opilio.</title>
        <authorList>
            <person name="Jeong J.-H."/>
            <person name="Ryu S."/>
        </authorList>
    </citation>
    <scope>NUCLEOTIDE SEQUENCE</scope>
    <source>
        <strain evidence="1">MADBK_172401_WGS</strain>
        <tissue evidence="1">Digestive gland</tissue>
    </source>
</reference>
<evidence type="ECO:0000313" key="2">
    <source>
        <dbReference type="Proteomes" id="UP000770661"/>
    </source>
</evidence>
<accession>A0A8J4YKN3</accession>
<dbReference type="EMBL" id="JACEEZ010000595">
    <property type="protein sequence ID" value="KAG0730043.1"/>
    <property type="molecule type" value="Genomic_DNA"/>
</dbReference>
<keyword evidence="2" id="KW-1185">Reference proteome</keyword>
<organism evidence="1 2">
    <name type="scientific">Chionoecetes opilio</name>
    <name type="common">Atlantic snow crab</name>
    <name type="synonym">Cancer opilio</name>
    <dbReference type="NCBI Taxonomy" id="41210"/>
    <lineage>
        <taxon>Eukaryota</taxon>
        <taxon>Metazoa</taxon>
        <taxon>Ecdysozoa</taxon>
        <taxon>Arthropoda</taxon>
        <taxon>Crustacea</taxon>
        <taxon>Multicrustacea</taxon>
        <taxon>Malacostraca</taxon>
        <taxon>Eumalacostraca</taxon>
        <taxon>Eucarida</taxon>
        <taxon>Decapoda</taxon>
        <taxon>Pleocyemata</taxon>
        <taxon>Brachyura</taxon>
        <taxon>Eubrachyura</taxon>
        <taxon>Majoidea</taxon>
        <taxon>Majidae</taxon>
        <taxon>Chionoecetes</taxon>
    </lineage>
</organism>
<sequence>MFGGPAGWPPAQFWSVEQLLDVRPRQLCPTRGDERGPCSATIRVDRAVSEVYTASRSATWAMAISACCRSSRVVHMVFTGRQLRGR</sequence>
<dbReference type="AlphaFoldDB" id="A0A8J4YKN3"/>
<protein>
    <submittedName>
        <fullName evidence="1">Uncharacterized protein</fullName>
    </submittedName>
</protein>
<evidence type="ECO:0000313" key="1">
    <source>
        <dbReference type="EMBL" id="KAG0730043.1"/>
    </source>
</evidence>